<feature type="domain" description="Hemerythrin-like" evidence="1">
    <location>
        <begin position="135"/>
        <end position="278"/>
    </location>
</feature>
<name>A0A1S2Z446_CICAR</name>
<dbReference type="PANTHER" id="PTHR35739">
    <property type="entry name" value="OS01G0861700 PROTEIN"/>
    <property type="match status" value="1"/>
</dbReference>
<dbReference type="InterPro" id="IPR012312">
    <property type="entry name" value="Hemerythrin-like"/>
</dbReference>
<reference evidence="3" key="1">
    <citation type="submission" date="2025-08" db="UniProtKB">
        <authorList>
            <consortium name="RefSeq"/>
        </authorList>
    </citation>
    <scope>IDENTIFICATION</scope>
    <source>
        <tissue evidence="3">Etiolated seedlings</tissue>
    </source>
</reference>
<organism evidence="2 3">
    <name type="scientific">Cicer arietinum</name>
    <name type="common">Chickpea</name>
    <name type="synonym">Garbanzo</name>
    <dbReference type="NCBI Taxonomy" id="3827"/>
    <lineage>
        <taxon>Eukaryota</taxon>
        <taxon>Viridiplantae</taxon>
        <taxon>Streptophyta</taxon>
        <taxon>Embryophyta</taxon>
        <taxon>Tracheophyta</taxon>
        <taxon>Spermatophyta</taxon>
        <taxon>Magnoliopsida</taxon>
        <taxon>eudicotyledons</taxon>
        <taxon>Gunneridae</taxon>
        <taxon>Pentapetalae</taxon>
        <taxon>rosids</taxon>
        <taxon>fabids</taxon>
        <taxon>Fabales</taxon>
        <taxon>Fabaceae</taxon>
        <taxon>Papilionoideae</taxon>
        <taxon>50 kb inversion clade</taxon>
        <taxon>NPAAA clade</taxon>
        <taxon>Hologalegina</taxon>
        <taxon>IRL clade</taxon>
        <taxon>Cicereae</taxon>
        <taxon>Cicer</taxon>
    </lineage>
</organism>
<dbReference type="PANTHER" id="PTHR35739:SF3">
    <property type="entry name" value="HEMERYTHRIN HHE CATION-BINDING DOMAIN PROTEIN"/>
    <property type="match status" value="1"/>
</dbReference>
<dbReference type="CDD" id="cd12108">
    <property type="entry name" value="Hr-like"/>
    <property type="match status" value="1"/>
</dbReference>
<dbReference type="Gene3D" id="1.20.120.520">
    <property type="entry name" value="nmb1532 protein domain like"/>
    <property type="match status" value="1"/>
</dbReference>
<dbReference type="KEGG" id="cam:101492069"/>
<dbReference type="RefSeq" id="XP_004514713.1">
    <property type="nucleotide sequence ID" value="XM_004514656.3"/>
</dbReference>
<dbReference type="Pfam" id="PF01814">
    <property type="entry name" value="Hemerythrin"/>
    <property type="match status" value="1"/>
</dbReference>
<gene>
    <name evidence="3" type="primary">LOC101492069</name>
</gene>
<dbReference type="eggNOG" id="ENOG502QU1N">
    <property type="taxonomic scope" value="Eukaryota"/>
</dbReference>
<dbReference type="Proteomes" id="UP000087171">
    <property type="component" value="Unplaced"/>
</dbReference>
<dbReference type="AlphaFoldDB" id="A0A1S2Z446"/>
<accession>A0A1S2Z446</accession>
<protein>
    <submittedName>
        <fullName evidence="3">Uncharacterized protein LOC101492069</fullName>
    </submittedName>
</protein>
<dbReference type="OrthoDB" id="4951845at2759"/>
<sequence>MGSCLSSTEKLTAEILPNDGATAYPTVRLHGTPDSIISTYIRFALLQNNASSDFVPPPKPSPAPPHETARAVRSNWESLITVPMRSEIELGSRDALLRFIDSRFPDLSVEAPSAAPASGGESEDGRISLMVKVVGLQHKSVTWHVERLVRWAEDLATRGGRKAVDPKMGSWKMEVMKFGKSYSQLLEVMMEHAQMEERVLFPIFDSADRGLSKVAKEEHARDLPIMNGIKEIIKSVEVLDSGCPHYRETLYNLSTRLNLFEEQCKQHFMEEDLELLPLMEAVGLSNEEDERALEQCFNVMQATHSRLLKFLVEGLSPNDGMKYLDLISKCRDIERMESMLRMIIE</sequence>
<dbReference type="GeneID" id="101492069"/>
<dbReference type="PaxDb" id="3827-XP_004514713.1"/>
<keyword evidence="2" id="KW-1185">Reference proteome</keyword>
<dbReference type="STRING" id="3827.A0A1S2Z446"/>
<evidence type="ECO:0000313" key="2">
    <source>
        <dbReference type="Proteomes" id="UP000087171"/>
    </source>
</evidence>
<proteinExistence type="predicted"/>
<evidence type="ECO:0000259" key="1">
    <source>
        <dbReference type="Pfam" id="PF01814"/>
    </source>
</evidence>
<evidence type="ECO:0000313" key="3">
    <source>
        <dbReference type="RefSeq" id="XP_004514713.1"/>
    </source>
</evidence>